<dbReference type="RefSeq" id="WP_166990605.1">
    <property type="nucleotide sequence ID" value="NZ_CP061169.1"/>
</dbReference>
<feature type="chain" id="PRO_5046562663" evidence="4">
    <location>
        <begin position="29"/>
        <end position="262"/>
    </location>
</feature>
<evidence type="ECO:0000256" key="4">
    <source>
        <dbReference type="SAM" id="SignalP"/>
    </source>
</evidence>
<protein>
    <submittedName>
        <fullName evidence="5">Molybdate ABC transporter substrate-binding protein</fullName>
    </submittedName>
</protein>
<comment type="similarity">
    <text evidence="1">Belongs to the bacterial solute-binding protein ModA family.</text>
</comment>
<dbReference type="InterPro" id="IPR050682">
    <property type="entry name" value="ModA/WtpA"/>
</dbReference>
<evidence type="ECO:0000256" key="2">
    <source>
        <dbReference type="ARBA" id="ARBA00022723"/>
    </source>
</evidence>
<dbReference type="EMBL" id="CP061169">
    <property type="protein sequence ID" value="QPZ37522.1"/>
    <property type="molecule type" value="Genomic_DNA"/>
</dbReference>
<sequence>MKPPSRRITASLAAVAATALVFTGCSNTASPQEDSATASSPLIIFAAASLQGSFDELAERFEAEHPEYPVDPIVYDGSQALATQIVDGADVDVIAFANEPSFEPVANADAADQSTIFATNTLQIAVAPGNPQGIDDLDDLASGDLSVVLCAPEVPCGAASQTLLDDAGVSVTPVSEETNVTSVVTRVKNGEADAGLVYATDVAAAGDELEGITPSNADAAVNRYPIAVSNNAPSPDAAQSFVDYVLSDAGQKILATYGFGSP</sequence>
<dbReference type="NCBIfam" id="TIGR01256">
    <property type="entry name" value="modA"/>
    <property type="match status" value="1"/>
</dbReference>
<name>A0ABX6YFF2_9MICO</name>
<dbReference type="PIRSF" id="PIRSF004846">
    <property type="entry name" value="ModA"/>
    <property type="match status" value="1"/>
</dbReference>
<evidence type="ECO:0000256" key="3">
    <source>
        <dbReference type="ARBA" id="ARBA00022729"/>
    </source>
</evidence>
<evidence type="ECO:0000313" key="5">
    <source>
        <dbReference type="EMBL" id="QPZ37522.1"/>
    </source>
</evidence>
<evidence type="ECO:0000256" key="1">
    <source>
        <dbReference type="ARBA" id="ARBA00009175"/>
    </source>
</evidence>
<keyword evidence="6" id="KW-1185">Reference proteome</keyword>
<keyword evidence="3 4" id="KW-0732">Signal</keyword>
<dbReference type="Pfam" id="PF13531">
    <property type="entry name" value="SBP_bac_11"/>
    <property type="match status" value="1"/>
</dbReference>
<proteinExistence type="inferred from homology"/>
<organism evidence="5 6">
    <name type="scientific">Paramicrobacterium chengjingii</name>
    <dbReference type="NCBI Taxonomy" id="2769067"/>
    <lineage>
        <taxon>Bacteria</taxon>
        <taxon>Bacillati</taxon>
        <taxon>Actinomycetota</taxon>
        <taxon>Actinomycetes</taxon>
        <taxon>Micrococcales</taxon>
        <taxon>Microbacteriaceae</taxon>
        <taxon>Paramicrobacterium</taxon>
    </lineage>
</organism>
<dbReference type="PANTHER" id="PTHR30632">
    <property type="entry name" value="MOLYBDATE-BINDING PERIPLASMIC PROTEIN"/>
    <property type="match status" value="1"/>
</dbReference>
<keyword evidence="2" id="KW-0479">Metal-binding</keyword>
<dbReference type="Proteomes" id="UP000662814">
    <property type="component" value="Chromosome"/>
</dbReference>
<dbReference type="Gene3D" id="3.40.190.10">
    <property type="entry name" value="Periplasmic binding protein-like II"/>
    <property type="match status" value="2"/>
</dbReference>
<gene>
    <name evidence="5" type="primary">modA</name>
    <name evidence="5" type="ORF">HCR76_11840</name>
</gene>
<evidence type="ECO:0000313" key="6">
    <source>
        <dbReference type="Proteomes" id="UP000662814"/>
    </source>
</evidence>
<feature type="signal peptide" evidence="4">
    <location>
        <begin position="1"/>
        <end position="28"/>
    </location>
</feature>
<dbReference type="SUPFAM" id="SSF53850">
    <property type="entry name" value="Periplasmic binding protein-like II"/>
    <property type="match status" value="1"/>
</dbReference>
<reference evidence="5 6" key="1">
    <citation type="submission" date="2020-12" db="EMBL/GenBank/DDBJ databases">
        <title>Microbacterium sp. HY060.</title>
        <authorList>
            <person name="Zhou J."/>
        </authorList>
    </citation>
    <scope>NUCLEOTIDE SEQUENCE [LARGE SCALE GENOMIC DNA]</scope>
    <source>
        <strain evidence="5 6">HY60</strain>
    </source>
</reference>
<dbReference type="InterPro" id="IPR005950">
    <property type="entry name" value="ModA"/>
</dbReference>
<dbReference type="PROSITE" id="PS51257">
    <property type="entry name" value="PROKAR_LIPOPROTEIN"/>
    <property type="match status" value="1"/>
</dbReference>
<accession>A0ABX6YFF2</accession>
<dbReference type="PANTHER" id="PTHR30632:SF0">
    <property type="entry name" value="SULFATE-BINDING PROTEIN"/>
    <property type="match status" value="1"/>
</dbReference>